<evidence type="ECO:0000313" key="1">
    <source>
        <dbReference type="EMBL" id="KAK7306349.1"/>
    </source>
</evidence>
<dbReference type="Proteomes" id="UP001367508">
    <property type="component" value="Unassembled WGS sequence"/>
</dbReference>
<reference evidence="1 2" key="1">
    <citation type="submission" date="2024-01" db="EMBL/GenBank/DDBJ databases">
        <title>The genomes of 5 underutilized Papilionoideae crops provide insights into root nodulation and disease resistanc.</title>
        <authorList>
            <person name="Jiang F."/>
        </authorList>
    </citation>
    <scope>NUCLEOTIDE SEQUENCE [LARGE SCALE GENOMIC DNA]</scope>
    <source>
        <strain evidence="1">LVBAO_FW01</strain>
        <tissue evidence="1">Leaves</tissue>
    </source>
</reference>
<organism evidence="1 2">
    <name type="scientific">Canavalia gladiata</name>
    <name type="common">Sword bean</name>
    <name type="synonym">Dolichos gladiatus</name>
    <dbReference type="NCBI Taxonomy" id="3824"/>
    <lineage>
        <taxon>Eukaryota</taxon>
        <taxon>Viridiplantae</taxon>
        <taxon>Streptophyta</taxon>
        <taxon>Embryophyta</taxon>
        <taxon>Tracheophyta</taxon>
        <taxon>Spermatophyta</taxon>
        <taxon>Magnoliopsida</taxon>
        <taxon>eudicotyledons</taxon>
        <taxon>Gunneridae</taxon>
        <taxon>Pentapetalae</taxon>
        <taxon>rosids</taxon>
        <taxon>fabids</taxon>
        <taxon>Fabales</taxon>
        <taxon>Fabaceae</taxon>
        <taxon>Papilionoideae</taxon>
        <taxon>50 kb inversion clade</taxon>
        <taxon>NPAAA clade</taxon>
        <taxon>indigoferoid/millettioid clade</taxon>
        <taxon>Phaseoleae</taxon>
        <taxon>Canavalia</taxon>
    </lineage>
</organism>
<comment type="caution">
    <text evidence="1">The sequence shown here is derived from an EMBL/GenBank/DDBJ whole genome shotgun (WGS) entry which is preliminary data.</text>
</comment>
<keyword evidence="2" id="KW-1185">Reference proteome</keyword>
<dbReference type="AlphaFoldDB" id="A0AAN9PQ78"/>
<accession>A0AAN9PQ78</accession>
<protein>
    <submittedName>
        <fullName evidence="1">Uncharacterized protein</fullName>
    </submittedName>
</protein>
<sequence length="105" mass="12292">MVVTIVGEDFDWLDLKEEGSLNLPLKVQQLRESLQPLFIPRMKEITHYYVRTMHEAQEGVYTRIRMVPLEEGRVRASYDVFSSQDSPNFITMESAKIQHARALEH</sequence>
<dbReference type="EMBL" id="JAYMYQ010000011">
    <property type="protein sequence ID" value="KAK7306349.1"/>
    <property type="molecule type" value="Genomic_DNA"/>
</dbReference>
<proteinExistence type="predicted"/>
<name>A0AAN9PQ78_CANGL</name>
<evidence type="ECO:0000313" key="2">
    <source>
        <dbReference type="Proteomes" id="UP001367508"/>
    </source>
</evidence>
<gene>
    <name evidence="1" type="ORF">VNO77_44282</name>
</gene>